<gene>
    <name evidence="2" type="ORF">BDA99DRAFT_538770</name>
</gene>
<comment type="caution">
    <text evidence="2">The sequence shown here is derived from an EMBL/GenBank/DDBJ whole genome shotgun (WGS) entry which is preliminary data.</text>
</comment>
<organism evidence="2 3">
    <name type="scientific">Phascolomyces articulosus</name>
    <dbReference type="NCBI Taxonomy" id="60185"/>
    <lineage>
        <taxon>Eukaryota</taxon>
        <taxon>Fungi</taxon>
        <taxon>Fungi incertae sedis</taxon>
        <taxon>Mucoromycota</taxon>
        <taxon>Mucoromycotina</taxon>
        <taxon>Mucoromycetes</taxon>
        <taxon>Mucorales</taxon>
        <taxon>Lichtheimiaceae</taxon>
        <taxon>Phascolomyces</taxon>
    </lineage>
</organism>
<evidence type="ECO:0000256" key="1">
    <source>
        <dbReference type="SAM" id="Phobius"/>
    </source>
</evidence>
<reference evidence="2" key="1">
    <citation type="journal article" date="2022" name="IScience">
        <title>Evolution of zygomycete secretomes and the origins of terrestrial fungal ecologies.</title>
        <authorList>
            <person name="Chang Y."/>
            <person name="Wang Y."/>
            <person name="Mondo S."/>
            <person name="Ahrendt S."/>
            <person name="Andreopoulos W."/>
            <person name="Barry K."/>
            <person name="Beard J."/>
            <person name="Benny G.L."/>
            <person name="Blankenship S."/>
            <person name="Bonito G."/>
            <person name="Cuomo C."/>
            <person name="Desiro A."/>
            <person name="Gervers K.A."/>
            <person name="Hundley H."/>
            <person name="Kuo A."/>
            <person name="LaButti K."/>
            <person name="Lang B.F."/>
            <person name="Lipzen A."/>
            <person name="O'Donnell K."/>
            <person name="Pangilinan J."/>
            <person name="Reynolds N."/>
            <person name="Sandor L."/>
            <person name="Smith M.E."/>
            <person name="Tsang A."/>
            <person name="Grigoriev I.V."/>
            <person name="Stajich J.E."/>
            <person name="Spatafora J.W."/>
        </authorList>
    </citation>
    <scope>NUCLEOTIDE SEQUENCE</scope>
    <source>
        <strain evidence="2">RSA 2281</strain>
    </source>
</reference>
<keyword evidence="1" id="KW-0812">Transmembrane</keyword>
<keyword evidence="1" id="KW-1133">Transmembrane helix</keyword>
<evidence type="ECO:0000313" key="3">
    <source>
        <dbReference type="Proteomes" id="UP001209540"/>
    </source>
</evidence>
<keyword evidence="3" id="KW-1185">Reference proteome</keyword>
<sequence length="107" mass="12249">MNSRQILGNFSEKGQKTTGMDPNFGILIFSIVTYIVIQQLAFFQQRPVNWSMETYKYSKKCIVSAKVGMIQSYQSKIAGVKSQFGNTLYYFLQVPKSVSCRVRAERT</sequence>
<dbReference type="EMBL" id="JAIXMP010000018">
    <property type="protein sequence ID" value="KAI9258845.1"/>
    <property type="molecule type" value="Genomic_DNA"/>
</dbReference>
<dbReference type="Proteomes" id="UP001209540">
    <property type="component" value="Unassembled WGS sequence"/>
</dbReference>
<dbReference type="AlphaFoldDB" id="A0AAD5PCE7"/>
<feature type="transmembrane region" description="Helical" evidence="1">
    <location>
        <begin position="24"/>
        <end position="43"/>
    </location>
</feature>
<protein>
    <submittedName>
        <fullName evidence="2">Uncharacterized protein</fullName>
    </submittedName>
</protein>
<name>A0AAD5PCE7_9FUNG</name>
<keyword evidence="1" id="KW-0472">Membrane</keyword>
<reference evidence="2" key="2">
    <citation type="submission" date="2023-02" db="EMBL/GenBank/DDBJ databases">
        <authorList>
            <consortium name="DOE Joint Genome Institute"/>
            <person name="Mondo S.J."/>
            <person name="Chang Y."/>
            <person name="Wang Y."/>
            <person name="Ahrendt S."/>
            <person name="Andreopoulos W."/>
            <person name="Barry K."/>
            <person name="Beard J."/>
            <person name="Benny G.L."/>
            <person name="Blankenship S."/>
            <person name="Bonito G."/>
            <person name="Cuomo C."/>
            <person name="Desiro A."/>
            <person name="Gervers K.A."/>
            <person name="Hundley H."/>
            <person name="Kuo A."/>
            <person name="LaButti K."/>
            <person name="Lang B.F."/>
            <person name="Lipzen A."/>
            <person name="O'Donnell K."/>
            <person name="Pangilinan J."/>
            <person name="Reynolds N."/>
            <person name="Sandor L."/>
            <person name="Smith M.W."/>
            <person name="Tsang A."/>
            <person name="Grigoriev I.V."/>
            <person name="Stajich J.E."/>
            <person name="Spatafora J.W."/>
        </authorList>
    </citation>
    <scope>NUCLEOTIDE SEQUENCE</scope>
    <source>
        <strain evidence="2">RSA 2281</strain>
    </source>
</reference>
<accession>A0AAD5PCE7</accession>
<evidence type="ECO:0000313" key="2">
    <source>
        <dbReference type="EMBL" id="KAI9258845.1"/>
    </source>
</evidence>
<proteinExistence type="predicted"/>